<name>A0A067L3E1_JATCU</name>
<proteinExistence type="predicted"/>
<accession>A0A067L3E1</accession>
<reference evidence="3 4" key="1">
    <citation type="journal article" date="2014" name="PLoS ONE">
        <title>Global Analysis of Gene Expression Profiles in Physic Nut (Jatropha curcas L.) Seedlings Exposed to Salt Stress.</title>
        <authorList>
            <person name="Zhang L."/>
            <person name="Zhang C."/>
            <person name="Wu P."/>
            <person name="Chen Y."/>
            <person name="Li M."/>
            <person name="Jiang H."/>
            <person name="Wu G."/>
        </authorList>
    </citation>
    <scope>NUCLEOTIDE SEQUENCE [LARGE SCALE GENOMIC DNA]</scope>
    <source>
        <strain evidence="4">cv. GZQX0401</strain>
        <tissue evidence="3">Young leaves</tissue>
    </source>
</reference>
<keyword evidence="4" id="KW-1185">Reference proteome</keyword>
<dbReference type="AlphaFoldDB" id="A0A067L3E1"/>
<sequence length="309" mass="34696">MHQLIELIWHPSSDEAEQQVPEGDIEATADELPLSQEDVVVIETIGALPSVTESSLTTEPQNQDEVLPAASSTCHQEVDALSSDMAASSQHVNSNLQTKSQNLLAELSSQNRTSRPFLSREMAVSREALECFLNMGGKVIQRADAFGNIEQIMHAIILHTDNLLEKIVLEHFVSWLAESRESTPISTTIAEAAQARKTSLSEKATDLDARLSHKKNVVQCPLKLLDEEEKLEAEIRRLITQKEELLAHKKSFARQLEKVNQETAEDLEELQSLKEEMKQANTEWLGAKEKLELVNVHWKPLKENLKKKV</sequence>
<evidence type="ECO:0000313" key="3">
    <source>
        <dbReference type="EMBL" id="KDP42947.1"/>
    </source>
</evidence>
<evidence type="ECO:0000256" key="1">
    <source>
        <dbReference type="SAM" id="Coils"/>
    </source>
</evidence>
<protein>
    <submittedName>
        <fullName evidence="3">Uncharacterized protein</fullName>
    </submittedName>
</protein>
<dbReference type="EMBL" id="KK914286">
    <property type="protein sequence ID" value="KDP42947.1"/>
    <property type="molecule type" value="Genomic_DNA"/>
</dbReference>
<feature type="coiled-coil region" evidence="1">
    <location>
        <begin position="190"/>
        <end position="290"/>
    </location>
</feature>
<organism evidence="3 4">
    <name type="scientific">Jatropha curcas</name>
    <name type="common">Barbados nut</name>
    <dbReference type="NCBI Taxonomy" id="180498"/>
    <lineage>
        <taxon>Eukaryota</taxon>
        <taxon>Viridiplantae</taxon>
        <taxon>Streptophyta</taxon>
        <taxon>Embryophyta</taxon>
        <taxon>Tracheophyta</taxon>
        <taxon>Spermatophyta</taxon>
        <taxon>Magnoliopsida</taxon>
        <taxon>eudicotyledons</taxon>
        <taxon>Gunneridae</taxon>
        <taxon>Pentapetalae</taxon>
        <taxon>rosids</taxon>
        <taxon>fabids</taxon>
        <taxon>Malpighiales</taxon>
        <taxon>Euphorbiaceae</taxon>
        <taxon>Crotonoideae</taxon>
        <taxon>Jatropheae</taxon>
        <taxon>Jatropha</taxon>
    </lineage>
</organism>
<evidence type="ECO:0000256" key="2">
    <source>
        <dbReference type="SAM" id="MobiDB-lite"/>
    </source>
</evidence>
<keyword evidence="1" id="KW-0175">Coiled coil</keyword>
<dbReference type="OrthoDB" id="849551at2759"/>
<evidence type="ECO:0000313" key="4">
    <source>
        <dbReference type="Proteomes" id="UP000027138"/>
    </source>
</evidence>
<feature type="region of interest" description="Disordered" evidence="2">
    <location>
        <begin position="52"/>
        <end position="71"/>
    </location>
</feature>
<dbReference type="Proteomes" id="UP000027138">
    <property type="component" value="Unassembled WGS sequence"/>
</dbReference>
<gene>
    <name evidence="3" type="ORF">JCGZ_23889</name>
</gene>